<reference evidence="9 10" key="1">
    <citation type="submission" date="2019-01" db="EMBL/GenBank/DDBJ databases">
        <authorList>
            <person name="Sayadi A."/>
        </authorList>
    </citation>
    <scope>NUCLEOTIDE SEQUENCE [LARGE SCALE GENOMIC DNA]</scope>
</reference>
<gene>
    <name evidence="9" type="ORF">CALMAC_LOCUS2302</name>
</gene>
<feature type="compositionally biased region" description="Polar residues" evidence="6">
    <location>
        <begin position="128"/>
        <end position="150"/>
    </location>
</feature>
<dbReference type="GO" id="GO:0000930">
    <property type="term" value="C:gamma-tubulin complex"/>
    <property type="evidence" value="ECO:0007669"/>
    <property type="project" value="TreeGrafter"/>
</dbReference>
<dbReference type="Gene3D" id="1.20.120.1900">
    <property type="entry name" value="Gamma-tubulin complex, C-terminal domain"/>
    <property type="match status" value="1"/>
</dbReference>
<dbReference type="GO" id="GO:0051225">
    <property type="term" value="P:spindle assembly"/>
    <property type="evidence" value="ECO:0007669"/>
    <property type="project" value="TreeGrafter"/>
</dbReference>
<evidence type="ECO:0000259" key="7">
    <source>
        <dbReference type="Pfam" id="PF04130"/>
    </source>
</evidence>
<feature type="region of interest" description="Disordered" evidence="6">
    <location>
        <begin position="128"/>
        <end position="185"/>
    </location>
</feature>
<name>A0A653BML1_CALMS</name>
<keyword evidence="3" id="KW-0963">Cytoplasm</keyword>
<keyword evidence="5" id="KW-0206">Cytoskeleton</keyword>
<feature type="compositionally biased region" description="Low complexity" evidence="6">
    <location>
        <begin position="172"/>
        <end position="181"/>
    </location>
</feature>
<dbReference type="AlphaFoldDB" id="A0A653BML1"/>
<comment type="similarity">
    <text evidence="2">Belongs to the TUBGCP family.</text>
</comment>
<dbReference type="GO" id="GO:0031122">
    <property type="term" value="P:cytoplasmic microtubule organization"/>
    <property type="evidence" value="ECO:0007669"/>
    <property type="project" value="TreeGrafter"/>
</dbReference>
<evidence type="ECO:0000313" key="10">
    <source>
        <dbReference type="Proteomes" id="UP000410492"/>
    </source>
</evidence>
<dbReference type="InterPro" id="IPR007259">
    <property type="entry name" value="GCP"/>
</dbReference>
<evidence type="ECO:0000256" key="3">
    <source>
        <dbReference type="ARBA" id="ARBA00022490"/>
    </source>
</evidence>
<evidence type="ECO:0000256" key="6">
    <source>
        <dbReference type="SAM" id="MobiDB-lite"/>
    </source>
</evidence>
<feature type="domain" description="Gamma tubulin complex component protein N-terminal" evidence="8">
    <location>
        <begin position="207"/>
        <end position="503"/>
    </location>
</feature>
<dbReference type="GO" id="GO:0000922">
    <property type="term" value="C:spindle pole"/>
    <property type="evidence" value="ECO:0007669"/>
    <property type="project" value="InterPro"/>
</dbReference>
<keyword evidence="4" id="KW-0493">Microtubule</keyword>
<feature type="compositionally biased region" description="Basic and acidic residues" evidence="6">
    <location>
        <begin position="151"/>
        <end position="160"/>
    </location>
</feature>
<organism evidence="9 10">
    <name type="scientific">Callosobruchus maculatus</name>
    <name type="common">Southern cowpea weevil</name>
    <name type="synonym">Pulse bruchid</name>
    <dbReference type="NCBI Taxonomy" id="64391"/>
    <lineage>
        <taxon>Eukaryota</taxon>
        <taxon>Metazoa</taxon>
        <taxon>Ecdysozoa</taxon>
        <taxon>Arthropoda</taxon>
        <taxon>Hexapoda</taxon>
        <taxon>Insecta</taxon>
        <taxon>Pterygota</taxon>
        <taxon>Neoptera</taxon>
        <taxon>Endopterygota</taxon>
        <taxon>Coleoptera</taxon>
        <taxon>Polyphaga</taxon>
        <taxon>Cucujiformia</taxon>
        <taxon>Chrysomeloidea</taxon>
        <taxon>Chrysomelidae</taxon>
        <taxon>Bruchinae</taxon>
        <taxon>Bruchini</taxon>
        <taxon>Callosobruchus</taxon>
    </lineage>
</organism>
<dbReference type="Pfam" id="PF17681">
    <property type="entry name" value="GCP_N_terminal"/>
    <property type="match status" value="1"/>
</dbReference>
<evidence type="ECO:0000259" key="8">
    <source>
        <dbReference type="Pfam" id="PF17681"/>
    </source>
</evidence>
<evidence type="ECO:0000256" key="4">
    <source>
        <dbReference type="ARBA" id="ARBA00022701"/>
    </source>
</evidence>
<proteinExistence type="inferred from homology"/>
<dbReference type="GO" id="GO:0007020">
    <property type="term" value="P:microtubule nucleation"/>
    <property type="evidence" value="ECO:0007669"/>
    <property type="project" value="InterPro"/>
</dbReference>
<evidence type="ECO:0000313" key="9">
    <source>
        <dbReference type="EMBL" id="VEN36843.1"/>
    </source>
</evidence>
<dbReference type="InterPro" id="IPR041470">
    <property type="entry name" value="GCP_N"/>
</dbReference>
<dbReference type="GO" id="GO:0005874">
    <property type="term" value="C:microtubule"/>
    <property type="evidence" value="ECO:0007669"/>
    <property type="project" value="UniProtKB-KW"/>
</dbReference>
<dbReference type="Proteomes" id="UP000410492">
    <property type="component" value="Unassembled WGS sequence"/>
</dbReference>
<dbReference type="OrthoDB" id="5860513at2759"/>
<comment type="subcellular location">
    <subcellularLocation>
        <location evidence="1">Cytoplasm</location>
        <location evidence="1">Cytoskeleton</location>
    </subcellularLocation>
</comment>
<dbReference type="GO" id="GO:0043015">
    <property type="term" value="F:gamma-tubulin binding"/>
    <property type="evidence" value="ECO:0007669"/>
    <property type="project" value="InterPro"/>
</dbReference>
<dbReference type="InterPro" id="IPR040457">
    <property type="entry name" value="GCP_C"/>
</dbReference>
<accession>A0A653BML1</accession>
<protein>
    <submittedName>
        <fullName evidence="9">Uncharacterized protein</fullName>
    </submittedName>
</protein>
<evidence type="ECO:0000256" key="1">
    <source>
        <dbReference type="ARBA" id="ARBA00004245"/>
    </source>
</evidence>
<sequence length="836" mass="95553">MDALDNIETKQVTELIFRLCEVLSKQNSAVAERLAHNALMCLSCSSTVSTSSLNQEEYIVSCIRQLLSSQSKEKLERFEILYSKLKESTILKKRDLTLCFLYHLSQRSYVHSGDPVLQWSSREVDGTRFNSGQTSTRTSSVALTNTQSQESVKRIFDSREKRKSHSNAHKITSQTTTTTSSACWSKPDIPSSSRVSSLNIVTEQELLQDVIFSFQGIEGKFLRREPGGLGFTVDTKAGKLLTPSQRALLERLIGISFLHNQLKRYCDENEKHSGTIGQALIATLTDELSAYYKTVAILQASASKPAGQENSDMTLKRALYVMHEHQTRFEWLAYIAEQCRDKKGGAITTAIHGFLQHGSKCAQEISERVLKAVCKPLYVMLSRWLLDGEINDPYNEFFIEVKTVSTAERLWHDKYHVRQHMVPSFIKMSQAKKILATGKSINFLRQICKDSGHLPGRESMQKLFRTTLADGLFAPEQSIEFHATLESVYKETSLRVLELLKNKYRLFEHLQSLRRYLLLGQGDFIRHLLDLLTPELNKPAGQIYIHTLTAILESAIRVTNAQYEDEDTLKRLAVFFMSHSSGDTGWDVFGLIYIVDGPVGTIFQQTMSTYQSLFGALWRAKRTEFALANMRRQQITMSKLFKNIEELRPVMHLIHILTSKMIHFLNQTQYYFLFEVLECSWAEMQNQVNKAECLDDIITAHTCFLTSVQRGVLLDEDSRQLFSHLISIYNFVMNLEGHQEALYQAALEEHESRVAYAAHRDAANDFGTDNEHQKAYLERKAAFRQFLGTMKLKVKTSAQTYDDIVKKFLGLLSRSTNMNLRLLCVRLTFNNFYTTA</sequence>
<dbReference type="EMBL" id="CAACVG010002732">
    <property type="protein sequence ID" value="VEN36843.1"/>
    <property type="molecule type" value="Genomic_DNA"/>
</dbReference>
<evidence type="ECO:0000256" key="5">
    <source>
        <dbReference type="ARBA" id="ARBA00023212"/>
    </source>
</evidence>
<dbReference type="PANTHER" id="PTHR19302:SF14">
    <property type="entry name" value="GAMMA-TUBULIN COMPLEX COMPONENT 3"/>
    <property type="match status" value="1"/>
</dbReference>
<dbReference type="GO" id="GO:0000278">
    <property type="term" value="P:mitotic cell cycle"/>
    <property type="evidence" value="ECO:0007669"/>
    <property type="project" value="TreeGrafter"/>
</dbReference>
<feature type="domain" description="Gamma tubulin complex component C-terminal" evidence="7">
    <location>
        <begin position="506"/>
        <end position="833"/>
    </location>
</feature>
<dbReference type="GO" id="GO:0051011">
    <property type="term" value="F:microtubule minus-end binding"/>
    <property type="evidence" value="ECO:0007669"/>
    <property type="project" value="TreeGrafter"/>
</dbReference>
<dbReference type="PANTHER" id="PTHR19302">
    <property type="entry name" value="GAMMA TUBULIN COMPLEX PROTEIN"/>
    <property type="match status" value="1"/>
</dbReference>
<evidence type="ECO:0000256" key="2">
    <source>
        <dbReference type="ARBA" id="ARBA00010337"/>
    </source>
</evidence>
<dbReference type="InterPro" id="IPR042241">
    <property type="entry name" value="GCP_C_sf"/>
</dbReference>
<dbReference type="Pfam" id="PF04130">
    <property type="entry name" value="GCP_C_terminal"/>
    <property type="match status" value="1"/>
</dbReference>
<dbReference type="GO" id="GO:0051321">
    <property type="term" value="P:meiotic cell cycle"/>
    <property type="evidence" value="ECO:0007669"/>
    <property type="project" value="TreeGrafter"/>
</dbReference>
<keyword evidence="10" id="KW-1185">Reference proteome</keyword>